<feature type="region of interest" description="Disordered" evidence="1">
    <location>
        <begin position="362"/>
        <end position="398"/>
    </location>
</feature>
<feature type="region of interest" description="Disordered" evidence="1">
    <location>
        <begin position="245"/>
        <end position="267"/>
    </location>
</feature>
<feature type="compositionally biased region" description="Basic and acidic residues" evidence="1">
    <location>
        <begin position="511"/>
        <end position="524"/>
    </location>
</feature>
<evidence type="ECO:0000256" key="1">
    <source>
        <dbReference type="SAM" id="MobiDB-lite"/>
    </source>
</evidence>
<keyword evidence="2" id="KW-0812">Transmembrane</keyword>
<accession>A0A066VSF2</accession>
<sequence length="634" mass="70403">MSPTLLRWLILLPLRVATLTGLIFTLVTSIIQLRIDVASASSSQSAAPALPAVLAENETTAMLQGPICTLYPGSDVPLRPTGPFFNFLHAIFLIVLLASMVISEFPLPYLLTHRTVRIQDVLERCMPQLSHKWTSTTMLGLGMMALAADVNSRSVQSIDRVGGWLLLAAGFFNAVVGLVFRKCNMKHLRSLDVRKAALATAASSSGLAVKEKVKRYGHPEKFDQGPAAVDEGYLFRRHQFVTSTGKQQDLPKPAIFDDSRNVSPKKRKDKSRFVALVHQGGAFTRLSRHILNIAKQPEAPQFHHQFHDHSHWKYEQAKDAFRHRRTSETPIHTSSHQMPTQTPVVVTDSRQEPGTSLFRLINPFEAQPDPPKKTLASTKSQHEDEGGLRRRASSTRRQSQALRLASLPGYRGRHSFRHAPASLDLLSPKSQGVDCTLLTPSLAERSPGLVEQWRAAAHEARRQAREASAKARRSLQVVKSAKSNETKAQVRERPDNPKRRIGRGVGLEYRSASEARDPSKKDQDAVDTTQALHPAPDVQVVTLAQQTDIKIAQQLLAKAVKRHENHQQLCERSQRRKKRPAVVPPVTAAQGDGQSKVRVLFDDGASFQLVDSKSTHRKSGLQVTSDTPVMYSYL</sequence>
<feature type="transmembrane region" description="Helical" evidence="2">
    <location>
        <begin position="162"/>
        <end position="180"/>
    </location>
</feature>
<keyword evidence="2" id="KW-0472">Membrane</keyword>
<dbReference type="EMBL" id="JMSN01000063">
    <property type="protein sequence ID" value="KDN43213.1"/>
    <property type="molecule type" value="Genomic_DNA"/>
</dbReference>
<dbReference type="Proteomes" id="UP000027361">
    <property type="component" value="Unassembled WGS sequence"/>
</dbReference>
<feature type="transmembrane region" description="Helical" evidence="2">
    <location>
        <begin position="12"/>
        <end position="35"/>
    </location>
</feature>
<evidence type="ECO:0000256" key="2">
    <source>
        <dbReference type="SAM" id="Phobius"/>
    </source>
</evidence>
<dbReference type="RefSeq" id="XP_013242312.1">
    <property type="nucleotide sequence ID" value="XM_013386858.1"/>
</dbReference>
<name>A0A066VSF2_TILAU</name>
<feature type="region of interest" description="Disordered" evidence="1">
    <location>
        <begin position="569"/>
        <end position="590"/>
    </location>
</feature>
<dbReference type="AlphaFoldDB" id="A0A066VSF2"/>
<dbReference type="GeneID" id="25261677"/>
<comment type="caution">
    <text evidence="3">The sequence shown here is derived from an EMBL/GenBank/DDBJ whole genome shotgun (WGS) entry which is preliminary data.</text>
</comment>
<evidence type="ECO:0000313" key="4">
    <source>
        <dbReference type="Proteomes" id="UP000027361"/>
    </source>
</evidence>
<organism evidence="3 4">
    <name type="scientific">Tilletiaria anomala (strain ATCC 24038 / CBS 436.72 / UBC 951)</name>
    <dbReference type="NCBI Taxonomy" id="1037660"/>
    <lineage>
        <taxon>Eukaryota</taxon>
        <taxon>Fungi</taxon>
        <taxon>Dikarya</taxon>
        <taxon>Basidiomycota</taxon>
        <taxon>Ustilaginomycotina</taxon>
        <taxon>Exobasidiomycetes</taxon>
        <taxon>Georgefischeriales</taxon>
        <taxon>Tilletiariaceae</taxon>
        <taxon>Tilletiaria</taxon>
    </lineage>
</organism>
<dbReference type="InParanoid" id="A0A066VSF2"/>
<keyword evidence="2" id="KW-1133">Transmembrane helix</keyword>
<feature type="compositionally biased region" description="Basic and acidic residues" evidence="1">
    <location>
        <begin position="482"/>
        <end position="498"/>
    </location>
</feature>
<gene>
    <name evidence="3" type="ORF">K437DRAFT_154384</name>
</gene>
<dbReference type="HOGENOM" id="CLU_431603_0_0_1"/>
<reference evidence="3 4" key="1">
    <citation type="submission" date="2014-05" db="EMBL/GenBank/DDBJ databases">
        <title>Draft genome sequence of a rare smut relative, Tilletiaria anomala UBC 951.</title>
        <authorList>
            <consortium name="DOE Joint Genome Institute"/>
            <person name="Toome M."/>
            <person name="Kuo A."/>
            <person name="Henrissat B."/>
            <person name="Lipzen A."/>
            <person name="Tritt A."/>
            <person name="Yoshinaga Y."/>
            <person name="Zane M."/>
            <person name="Barry K."/>
            <person name="Grigoriev I.V."/>
            <person name="Spatafora J.W."/>
            <person name="Aimea M.C."/>
        </authorList>
    </citation>
    <scope>NUCLEOTIDE SEQUENCE [LARGE SCALE GENOMIC DNA]</scope>
    <source>
        <strain evidence="3 4">UBC 951</strain>
    </source>
</reference>
<protein>
    <submittedName>
        <fullName evidence="3">Uncharacterized protein</fullName>
    </submittedName>
</protein>
<feature type="transmembrane region" description="Helical" evidence="2">
    <location>
        <begin position="87"/>
        <end position="112"/>
    </location>
</feature>
<feature type="region of interest" description="Disordered" evidence="1">
    <location>
        <begin position="463"/>
        <end position="533"/>
    </location>
</feature>
<evidence type="ECO:0000313" key="3">
    <source>
        <dbReference type="EMBL" id="KDN43213.1"/>
    </source>
</evidence>
<keyword evidence="4" id="KW-1185">Reference proteome</keyword>
<proteinExistence type="predicted"/>